<dbReference type="OrthoDB" id="10261452at2759"/>
<sequence>MAKRRKKRTHVKVDEAAIAKVPKSFVIKSGVVGRSLAHLVMDVRKTMEPNTALNLRERKGNKLKDFVHVAGQLSVTHLMVFSKTPAGINLRIGRIPRGPTLTFRVNSYGLAADVLALQSRPKSPGSEFKTSPLVVLNNFGGDAKHIKLMATMFQNMFPPIQVQTMKLADARRVVLFNLNSETSEIEFRHYTVTVKVTGVSKSVKAIIQTDVPDLGRYDDISDYILRGAFASESDVEDAGESTVTLSQNYVGKGNRTAEQRAIRLVEMGPRMQLSLIKIQNGLCEGEVLYHSLVQKSAAEIKEQEQRRKKSEAERGRRRAEQEKNVAAKKAANAGEGADEDEEAGSDPQAEDDEDEEDDDEEGLDQMEE</sequence>
<dbReference type="Pfam" id="PF04427">
    <property type="entry name" value="Brix"/>
    <property type="match status" value="1"/>
</dbReference>
<feature type="domain" description="Brix" evidence="2">
    <location>
        <begin position="22"/>
        <end position="284"/>
    </location>
</feature>
<evidence type="ECO:0000313" key="4">
    <source>
        <dbReference type="Proteomes" id="UP000318582"/>
    </source>
</evidence>
<dbReference type="SMART" id="SM00879">
    <property type="entry name" value="Brix"/>
    <property type="match status" value="1"/>
</dbReference>
<evidence type="ECO:0000256" key="1">
    <source>
        <dbReference type="SAM" id="MobiDB-lite"/>
    </source>
</evidence>
<dbReference type="STRING" id="109895.A0A507E4Y3"/>
<keyword evidence="4" id="KW-1185">Reference proteome</keyword>
<protein>
    <recommendedName>
        <fullName evidence="2">Brix domain-containing protein</fullName>
    </recommendedName>
</protein>
<dbReference type="InterPro" id="IPR007109">
    <property type="entry name" value="Brix"/>
</dbReference>
<reference evidence="3 4" key="1">
    <citation type="journal article" date="2019" name="Sci. Rep.">
        <title>Comparative genomics of chytrid fungi reveal insights into the obligate biotrophic and pathogenic lifestyle of Synchytrium endobioticum.</title>
        <authorList>
            <person name="van de Vossenberg B.T.L.H."/>
            <person name="Warris S."/>
            <person name="Nguyen H.D.T."/>
            <person name="van Gent-Pelzer M.P.E."/>
            <person name="Joly D.L."/>
            <person name="van de Geest H.C."/>
            <person name="Bonants P.J.M."/>
            <person name="Smith D.S."/>
            <person name="Levesque C.A."/>
            <person name="van der Lee T.A.J."/>
        </authorList>
    </citation>
    <scope>NUCLEOTIDE SEQUENCE [LARGE SCALE GENOMIC DNA]</scope>
    <source>
        <strain evidence="3 4">CBS 809.83</strain>
    </source>
</reference>
<dbReference type="GO" id="GO:0000027">
    <property type="term" value="P:ribosomal large subunit assembly"/>
    <property type="evidence" value="ECO:0007669"/>
    <property type="project" value="TreeGrafter"/>
</dbReference>
<dbReference type="InterPro" id="IPR045112">
    <property type="entry name" value="PPAN-like"/>
</dbReference>
<feature type="region of interest" description="Disordered" evidence="1">
    <location>
        <begin position="299"/>
        <end position="368"/>
    </location>
</feature>
<dbReference type="EMBL" id="QEAQ01000028">
    <property type="protein sequence ID" value="TPX59139.1"/>
    <property type="molecule type" value="Genomic_DNA"/>
</dbReference>
<feature type="compositionally biased region" description="Basic and acidic residues" evidence="1">
    <location>
        <begin position="299"/>
        <end position="325"/>
    </location>
</feature>
<feature type="compositionally biased region" description="Acidic residues" evidence="1">
    <location>
        <begin position="336"/>
        <end position="368"/>
    </location>
</feature>
<organism evidence="3 4">
    <name type="scientific">Powellomyces hirtus</name>
    <dbReference type="NCBI Taxonomy" id="109895"/>
    <lineage>
        <taxon>Eukaryota</taxon>
        <taxon>Fungi</taxon>
        <taxon>Fungi incertae sedis</taxon>
        <taxon>Chytridiomycota</taxon>
        <taxon>Chytridiomycota incertae sedis</taxon>
        <taxon>Chytridiomycetes</taxon>
        <taxon>Spizellomycetales</taxon>
        <taxon>Powellomycetaceae</taxon>
        <taxon>Powellomyces</taxon>
    </lineage>
</organism>
<dbReference type="GO" id="GO:0006364">
    <property type="term" value="P:rRNA processing"/>
    <property type="evidence" value="ECO:0007669"/>
    <property type="project" value="InterPro"/>
</dbReference>
<name>A0A507E4Y3_9FUNG</name>
<dbReference type="PANTHER" id="PTHR12661">
    <property type="entry name" value="PETER PAN-RELATED"/>
    <property type="match status" value="1"/>
</dbReference>
<dbReference type="GO" id="GO:0030687">
    <property type="term" value="C:preribosome, large subunit precursor"/>
    <property type="evidence" value="ECO:0007669"/>
    <property type="project" value="TreeGrafter"/>
</dbReference>
<evidence type="ECO:0000259" key="2">
    <source>
        <dbReference type="PROSITE" id="PS50833"/>
    </source>
</evidence>
<proteinExistence type="predicted"/>
<dbReference type="Proteomes" id="UP000318582">
    <property type="component" value="Unassembled WGS sequence"/>
</dbReference>
<accession>A0A507E4Y3</accession>
<dbReference type="PANTHER" id="PTHR12661:SF5">
    <property type="entry name" value="SUPPRESSOR OF SWI4 1 HOMOLOG"/>
    <property type="match status" value="1"/>
</dbReference>
<dbReference type="PROSITE" id="PS50833">
    <property type="entry name" value="BRIX"/>
    <property type="match status" value="1"/>
</dbReference>
<dbReference type="GO" id="GO:0019843">
    <property type="term" value="F:rRNA binding"/>
    <property type="evidence" value="ECO:0007669"/>
    <property type="project" value="InterPro"/>
</dbReference>
<comment type="caution">
    <text evidence="3">The sequence shown here is derived from an EMBL/GenBank/DDBJ whole genome shotgun (WGS) entry which is preliminary data.</text>
</comment>
<gene>
    <name evidence="3" type="ORF">PhCBS80983_g02672</name>
</gene>
<evidence type="ECO:0000313" key="3">
    <source>
        <dbReference type="EMBL" id="TPX59139.1"/>
    </source>
</evidence>
<dbReference type="AlphaFoldDB" id="A0A507E4Y3"/>